<dbReference type="EMBL" id="UINC01080356">
    <property type="protein sequence ID" value="SVC23216.1"/>
    <property type="molecule type" value="Genomic_DNA"/>
</dbReference>
<feature type="non-terminal residue" evidence="1">
    <location>
        <position position="98"/>
    </location>
</feature>
<dbReference type="InterPro" id="IPR011032">
    <property type="entry name" value="GroES-like_sf"/>
</dbReference>
<dbReference type="AlphaFoldDB" id="A0A382KGL8"/>
<evidence type="ECO:0000313" key="1">
    <source>
        <dbReference type="EMBL" id="SVC23216.1"/>
    </source>
</evidence>
<gene>
    <name evidence="1" type="ORF">METZ01_LOCUS276070</name>
</gene>
<proteinExistence type="predicted"/>
<sequence>MEQEIPKTQCAIQLVGPDKLELNTQKEVYAPGPHQMIGKIDAVGLCFSDLKLLKQFDGHVRKSEVISGIDTSILEELPSYKPGNNPTVPGHEVFCTIV</sequence>
<name>A0A382KGL8_9ZZZZ</name>
<organism evidence="1">
    <name type="scientific">marine metagenome</name>
    <dbReference type="NCBI Taxonomy" id="408172"/>
    <lineage>
        <taxon>unclassified sequences</taxon>
        <taxon>metagenomes</taxon>
        <taxon>ecological metagenomes</taxon>
    </lineage>
</organism>
<protein>
    <submittedName>
        <fullName evidence="1">Uncharacterized protein</fullName>
    </submittedName>
</protein>
<accession>A0A382KGL8</accession>
<dbReference type="SUPFAM" id="SSF50129">
    <property type="entry name" value="GroES-like"/>
    <property type="match status" value="1"/>
</dbReference>
<reference evidence="1" key="1">
    <citation type="submission" date="2018-05" db="EMBL/GenBank/DDBJ databases">
        <authorList>
            <person name="Lanie J.A."/>
            <person name="Ng W.-L."/>
            <person name="Kazmierczak K.M."/>
            <person name="Andrzejewski T.M."/>
            <person name="Davidsen T.M."/>
            <person name="Wayne K.J."/>
            <person name="Tettelin H."/>
            <person name="Glass J.I."/>
            <person name="Rusch D."/>
            <person name="Podicherti R."/>
            <person name="Tsui H.-C.T."/>
            <person name="Winkler M.E."/>
        </authorList>
    </citation>
    <scope>NUCLEOTIDE SEQUENCE</scope>
</reference>
<dbReference type="Gene3D" id="3.90.180.10">
    <property type="entry name" value="Medium-chain alcohol dehydrogenases, catalytic domain"/>
    <property type="match status" value="1"/>
</dbReference>